<dbReference type="Pfam" id="PF13181">
    <property type="entry name" value="TPR_8"/>
    <property type="match status" value="1"/>
</dbReference>
<keyword evidence="1" id="KW-0677">Repeat</keyword>
<accession>A0A2M8NYM5</accession>
<dbReference type="InterPro" id="IPR011990">
    <property type="entry name" value="TPR-like_helical_dom_sf"/>
</dbReference>
<dbReference type="InterPro" id="IPR019734">
    <property type="entry name" value="TPR_rpt"/>
</dbReference>
<sequence>MNNRIFLLYRRGIGEVPARILTEYLQLIEMQMIAMRALERDHMVFIVTPVTLERCCEQGDAMRKVLEDAQQRHMHLITLLSKYFDPAEQTRCAANLLTNAEPIPLDYERWEEALQEVAQRLGVTVDLPPLRPEQRTQLRAQECFERALSLPPYDLAGKLAAYDEAIRIYPDFAEAYARRAAAHFVNGDLAACLADCENALRLNPNSSEAHHSRAMALAKQGNYAEALESYSAALRIDPRNSRAYLNRGVAKFNLGDLDGAIEDYSAAIALNPNFAEAYFNRSLAHSQRDNFEAALHDYAQAMALNLNTRQAADEANIAATIAYLERLLRRFPDRPQAEQVRREIARLRALAND</sequence>
<evidence type="ECO:0000256" key="2">
    <source>
        <dbReference type="ARBA" id="ARBA00022803"/>
    </source>
</evidence>
<reference evidence="4 5" key="1">
    <citation type="submission" date="2017-11" db="EMBL/GenBank/DDBJ databases">
        <title>Evolution of Phototrophy in the Chloroflexi Phylum Driven by Horizontal Gene Transfer.</title>
        <authorList>
            <person name="Ward L.M."/>
            <person name="Hemp J."/>
            <person name="Shih P.M."/>
            <person name="Mcglynn S.E."/>
            <person name="Fischer W."/>
        </authorList>
    </citation>
    <scope>NUCLEOTIDE SEQUENCE [LARGE SCALE GENOMIC DNA]</scope>
    <source>
        <strain evidence="4">CP2_2F</strain>
    </source>
</reference>
<keyword evidence="2 3" id="KW-0802">TPR repeat</keyword>
<feature type="repeat" description="TPR" evidence="3">
    <location>
        <begin position="275"/>
        <end position="308"/>
    </location>
</feature>
<dbReference type="Pfam" id="PF13432">
    <property type="entry name" value="TPR_16"/>
    <property type="match status" value="1"/>
</dbReference>
<evidence type="ECO:0000313" key="5">
    <source>
        <dbReference type="Proteomes" id="UP000228921"/>
    </source>
</evidence>
<dbReference type="Gene3D" id="1.25.40.10">
    <property type="entry name" value="Tetratricopeptide repeat domain"/>
    <property type="match status" value="2"/>
</dbReference>
<name>A0A2M8NYM5_9CHLR</name>
<comment type="caution">
    <text evidence="4">The sequence shown here is derived from an EMBL/GenBank/DDBJ whole genome shotgun (WGS) entry which is preliminary data.</text>
</comment>
<dbReference type="PROSITE" id="PS50293">
    <property type="entry name" value="TPR_REGION"/>
    <property type="match status" value="2"/>
</dbReference>
<dbReference type="EMBL" id="PGTK01000010">
    <property type="protein sequence ID" value="PJF30400.1"/>
    <property type="molecule type" value="Genomic_DNA"/>
</dbReference>
<dbReference type="PANTHER" id="PTHR44858:SF1">
    <property type="entry name" value="UDP-N-ACETYLGLUCOSAMINE--PEPTIDE N-ACETYLGLUCOSAMINYLTRANSFERASE SPINDLY-RELATED"/>
    <property type="match status" value="1"/>
</dbReference>
<evidence type="ECO:0000313" key="4">
    <source>
        <dbReference type="EMBL" id="PJF30400.1"/>
    </source>
</evidence>
<dbReference type="PROSITE" id="PS50005">
    <property type="entry name" value="TPR"/>
    <property type="match status" value="3"/>
</dbReference>
<dbReference type="GO" id="GO:0046813">
    <property type="term" value="P:receptor-mediated virion attachment to host cell"/>
    <property type="evidence" value="ECO:0007669"/>
    <property type="project" value="TreeGrafter"/>
</dbReference>
<feature type="repeat" description="TPR" evidence="3">
    <location>
        <begin position="207"/>
        <end position="240"/>
    </location>
</feature>
<gene>
    <name evidence="4" type="ORF">CUN51_07700</name>
</gene>
<dbReference type="PANTHER" id="PTHR44858">
    <property type="entry name" value="TETRATRICOPEPTIDE REPEAT PROTEIN 6"/>
    <property type="match status" value="1"/>
</dbReference>
<organism evidence="4 5">
    <name type="scientific">Candidatus Thermofonsia Clade 1 bacterium</name>
    <dbReference type="NCBI Taxonomy" id="2364210"/>
    <lineage>
        <taxon>Bacteria</taxon>
        <taxon>Bacillati</taxon>
        <taxon>Chloroflexota</taxon>
        <taxon>Candidatus Thermofontia</taxon>
        <taxon>Candidatus Thermofonsia Clade 1</taxon>
    </lineage>
</organism>
<evidence type="ECO:0000256" key="3">
    <source>
        <dbReference type="PROSITE-ProRule" id="PRU00339"/>
    </source>
</evidence>
<proteinExistence type="predicted"/>
<dbReference type="Proteomes" id="UP000228921">
    <property type="component" value="Unassembled WGS sequence"/>
</dbReference>
<evidence type="ECO:0000256" key="1">
    <source>
        <dbReference type="ARBA" id="ARBA00022737"/>
    </source>
</evidence>
<dbReference type="GO" id="GO:0009279">
    <property type="term" value="C:cell outer membrane"/>
    <property type="evidence" value="ECO:0007669"/>
    <property type="project" value="TreeGrafter"/>
</dbReference>
<dbReference type="AlphaFoldDB" id="A0A2M8NYM5"/>
<protein>
    <submittedName>
        <fullName evidence="4">Uncharacterized protein</fullName>
    </submittedName>
</protein>
<dbReference type="SUPFAM" id="SSF48452">
    <property type="entry name" value="TPR-like"/>
    <property type="match status" value="1"/>
</dbReference>
<feature type="repeat" description="TPR" evidence="3">
    <location>
        <begin position="241"/>
        <end position="274"/>
    </location>
</feature>
<dbReference type="InterPro" id="IPR050498">
    <property type="entry name" value="Ycf3"/>
</dbReference>
<dbReference type="SMART" id="SM00028">
    <property type="entry name" value="TPR"/>
    <property type="match status" value="4"/>
</dbReference>